<reference evidence="3 4" key="1">
    <citation type="submission" date="2016-10" db="EMBL/GenBank/DDBJ databases">
        <authorList>
            <person name="de Groot N.N."/>
        </authorList>
    </citation>
    <scope>NUCLEOTIDE SEQUENCE [LARGE SCALE GENOMIC DNA]</scope>
    <source>
        <strain evidence="3 4">A52C2</strain>
    </source>
</reference>
<evidence type="ECO:0000313" key="3">
    <source>
        <dbReference type="EMBL" id="SEQ37740.1"/>
    </source>
</evidence>
<dbReference type="EMBL" id="FOFG01000004">
    <property type="protein sequence ID" value="SEQ37740.1"/>
    <property type="molecule type" value="Genomic_DNA"/>
</dbReference>
<dbReference type="Pfam" id="PF07786">
    <property type="entry name" value="HGSNAT_cat"/>
    <property type="match status" value="1"/>
</dbReference>
<keyword evidence="1" id="KW-0472">Membrane</keyword>
<sequence>MRGIAIIAMAIFHGAWDVGALGLIAHPVADLPGWRLFARCIAGTFLILVGVSLVLANRRGLKLRRFGRRLAMLAVSAAAVTVVTWFVFPDAFIFFGILHSIAVASVLGLPFLRLPVWVAVLAAIFCLAAPHFLAGPVFDAPALQWLGLMDYAPQTNDYVPVFPWFGCVLAGMVLARLAGLQGPTPRLSLPPVRARLLRPLVWAGRHSLAIYLIHQPLLFGIFWCIAQAFGPNLPGPAANFVETCQEICESGGTDTGICTRACGCVVSTAKSQGIWPHVLANQLSPDESDAYQKLGGECRAQAGEE</sequence>
<gene>
    <name evidence="3" type="ORF">SAMN05216548_104129</name>
</gene>
<feature type="transmembrane region" description="Helical" evidence="1">
    <location>
        <begin position="36"/>
        <end position="57"/>
    </location>
</feature>
<accession>A0A1H9FIH3</accession>
<dbReference type="OrthoDB" id="9807591at2"/>
<organism evidence="3 4">
    <name type="scientific">Faunimonas pinastri</name>
    <dbReference type="NCBI Taxonomy" id="1855383"/>
    <lineage>
        <taxon>Bacteria</taxon>
        <taxon>Pseudomonadati</taxon>
        <taxon>Pseudomonadota</taxon>
        <taxon>Alphaproteobacteria</taxon>
        <taxon>Hyphomicrobiales</taxon>
        <taxon>Afifellaceae</taxon>
        <taxon>Faunimonas</taxon>
    </lineage>
</organism>
<keyword evidence="1" id="KW-1133">Transmembrane helix</keyword>
<dbReference type="InterPro" id="IPR012429">
    <property type="entry name" value="HGSNAT_cat"/>
</dbReference>
<feature type="transmembrane region" description="Helical" evidence="1">
    <location>
        <begin position="69"/>
        <end position="86"/>
    </location>
</feature>
<keyword evidence="4" id="KW-1185">Reference proteome</keyword>
<keyword evidence="1" id="KW-0812">Transmembrane</keyword>
<dbReference type="Proteomes" id="UP000199647">
    <property type="component" value="Unassembled WGS sequence"/>
</dbReference>
<proteinExistence type="predicted"/>
<feature type="domain" description="Heparan-alpha-glucosaminide N-acetyltransferase catalytic" evidence="2">
    <location>
        <begin position="1"/>
        <end position="216"/>
    </location>
</feature>
<dbReference type="STRING" id="1855383.SAMN05216548_104129"/>
<name>A0A1H9FIH3_9HYPH</name>
<feature type="transmembrane region" description="Helical" evidence="1">
    <location>
        <begin position="92"/>
        <end position="109"/>
    </location>
</feature>
<evidence type="ECO:0000259" key="2">
    <source>
        <dbReference type="Pfam" id="PF07786"/>
    </source>
</evidence>
<feature type="transmembrane region" description="Helical" evidence="1">
    <location>
        <begin position="158"/>
        <end position="179"/>
    </location>
</feature>
<feature type="transmembrane region" description="Helical" evidence="1">
    <location>
        <begin position="116"/>
        <end position="138"/>
    </location>
</feature>
<feature type="transmembrane region" description="Helical" evidence="1">
    <location>
        <begin position="200"/>
        <end position="223"/>
    </location>
</feature>
<dbReference type="AlphaFoldDB" id="A0A1H9FIH3"/>
<evidence type="ECO:0000313" key="4">
    <source>
        <dbReference type="Proteomes" id="UP000199647"/>
    </source>
</evidence>
<protein>
    <submittedName>
        <fullName evidence="3">Uncharacterized membrane protein</fullName>
    </submittedName>
</protein>
<evidence type="ECO:0000256" key="1">
    <source>
        <dbReference type="SAM" id="Phobius"/>
    </source>
</evidence>